<dbReference type="GO" id="GO:0045040">
    <property type="term" value="P:protein insertion into mitochondrial outer membrane"/>
    <property type="evidence" value="ECO:0007669"/>
    <property type="project" value="TreeGrafter"/>
</dbReference>
<feature type="compositionally biased region" description="Polar residues" evidence="1">
    <location>
        <begin position="821"/>
        <end position="832"/>
    </location>
</feature>
<feature type="compositionally biased region" description="Low complexity" evidence="1">
    <location>
        <begin position="905"/>
        <end position="924"/>
    </location>
</feature>
<dbReference type="GO" id="GO:0070096">
    <property type="term" value="P:mitochondrial outer membrane translocase complex assembly"/>
    <property type="evidence" value="ECO:0007669"/>
    <property type="project" value="TreeGrafter"/>
</dbReference>
<dbReference type="OrthoDB" id="3269821at2759"/>
<dbReference type="EMBL" id="CAFZ01000094">
    <property type="protein sequence ID" value="CCA70776.1"/>
    <property type="molecule type" value="Genomic_DNA"/>
</dbReference>
<dbReference type="eggNOG" id="ENOG502SBHA">
    <property type="taxonomic scope" value="Eukaryota"/>
</dbReference>
<feature type="region of interest" description="Disordered" evidence="1">
    <location>
        <begin position="793"/>
        <end position="833"/>
    </location>
</feature>
<feature type="region of interest" description="Disordered" evidence="1">
    <location>
        <begin position="418"/>
        <end position="489"/>
    </location>
</feature>
<feature type="compositionally biased region" description="Polar residues" evidence="1">
    <location>
        <begin position="31"/>
        <end position="40"/>
    </location>
</feature>
<keyword evidence="3" id="KW-1185">Reference proteome</keyword>
<accession>G4THI3</accession>
<comment type="caution">
    <text evidence="2">The sequence shown here is derived from an EMBL/GenBank/DDBJ whole genome shotgun (WGS) entry which is preliminary data.</text>
</comment>
<feature type="compositionally biased region" description="Polar residues" evidence="1">
    <location>
        <begin position="744"/>
        <end position="760"/>
    </location>
</feature>
<organism evidence="2 3">
    <name type="scientific">Serendipita indica (strain DSM 11827)</name>
    <name type="common">Root endophyte fungus</name>
    <name type="synonym">Piriformospora indica</name>
    <dbReference type="NCBI Taxonomy" id="1109443"/>
    <lineage>
        <taxon>Eukaryota</taxon>
        <taxon>Fungi</taxon>
        <taxon>Dikarya</taxon>
        <taxon>Basidiomycota</taxon>
        <taxon>Agaricomycotina</taxon>
        <taxon>Agaricomycetes</taxon>
        <taxon>Sebacinales</taxon>
        <taxon>Serendipitaceae</taxon>
        <taxon>Serendipita</taxon>
    </lineage>
</organism>
<feature type="compositionally biased region" description="Basic and acidic residues" evidence="1">
    <location>
        <begin position="878"/>
        <end position="887"/>
    </location>
</feature>
<dbReference type="HOGENOM" id="CLU_293903_0_0_1"/>
<feature type="compositionally biased region" description="Polar residues" evidence="1">
    <location>
        <begin position="1"/>
        <end position="10"/>
    </location>
</feature>
<sequence length="1033" mass="111026">MLALQPQNPLSIPPTFRPTSPMSSPGPGLSAQITPDSTLTRPRRASRPLTLTASSSSNSIFAPYPRFPSTDLSSSGSNLQFASSASRLRIGESWPEEQGVERVPDTLLKSTLKPGRFVSAFRTTPRLVARIITHLHGSYEVLNLCHVSKEMTKIFETLFETNDEVRDAYLRRVIPDYRPAAWPNPSWLNKSIKIDLMDMELLLESASVLLSVYPMHALRVVAPQSHSSMSSIDTAERENTTSRFQTLTLTHSRFVAYLRQRTTSQALQIASTDEDDSILSLLDSPDDGPALVFPTPLFYFNDVAQPIVPAYLPLPTTKETTSHTKARSVTGTSKEKASIRLSKSKSASNISSDARNAADLGSVSKARKRLSLKPGRKDVVAPPPPPAMPALPNIAAANMSNQGLGQFGVIPPFAGQSMSLPHHSRSPSQNSALLPPLPQPSFAYTPPPTGHYSPPPTGHYTPPGSSQGYTPPPTIGYGTGGRSTPPMTMHTRRRNRRSAHMITDSPTIAASPANRSTALLSSTALSPSTTGLLSAATNGYEQPSPMSHDIHSLSLAFRQSRAPIFRVFVPCSQITPRILQECMKQLHAASLVPHLRAGDLVCNLGYVPDTSDDASNGGAAEGESGDCRGWMVSDGVGLHPLSTKHAIPVRDPTFVLTSSHYYSHVLLAGENPRFCMAIPLLPEPRSPPVWNLLRVTSSVAASTKKSAGGAESPKKHKVVRFIWVAALGSSFTAPNVPVAVPRESTANPTEQPAETKSHAPTRSIDLEAEKLAAADDSWKGEYDERLNSWRAENAERRAQSEKTREEWEQRRSSKEYVESYTAPNTTGSSMASSYVDARDLVSGEHQGGHGIDALNQVLAPSAKSQQPKRSAASGSGEDDSRGWEKVAPESLTSSYPSISFPPLDSSGAPAPSSGGQHQSTSQTQARGAKTPSGAPFTLPPVAPPSVTLSIFDSTLSKRARFLALASSLAINLLLPFINGVMLGFGEIAAKSLFGWSGWRDVASGLGLRSAGSRKECKRPPTRGKDTPTLLTMP</sequence>
<feature type="region of interest" description="Disordered" evidence="1">
    <location>
        <begin position="860"/>
        <end position="939"/>
    </location>
</feature>
<dbReference type="InParanoid" id="G4THI3"/>
<feature type="region of interest" description="Disordered" evidence="1">
    <location>
        <begin position="319"/>
        <end position="387"/>
    </location>
</feature>
<feature type="region of interest" description="Disordered" evidence="1">
    <location>
        <begin position="1010"/>
        <end position="1033"/>
    </location>
</feature>
<feature type="region of interest" description="Disordered" evidence="1">
    <location>
        <begin position="1"/>
        <end position="52"/>
    </location>
</feature>
<proteinExistence type="predicted"/>
<dbReference type="PANTHER" id="PTHR28241">
    <property type="entry name" value="MITOCHONDRIAL IMPORT PROTEIN 1"/>
    <property type="match status" value="1"/>
</dbReference>
<evidence type="ECO:0000313" key="2">
    <source>
        <dbReference type="EMBL" id="CCA70776.1"/>
    </source>
</evidence>
<feature type="compositionally biased region" description="Basic and acidic residues" evidence="1">
    <location>
        <begin position="793"/>
        <end position="817"/>
    </location>
</feature>
<dbReference type="GO" id="GO:0005741">
    <property type="term" value="C:mitochondrial outer membrane"/>
    <property type="evidence" value="ECO:0007669"/>
    <property type="project" value="InterPro"/>
</dbReference>
<feature type="compositionally biased region" description="Pro residues" evidence="1">
    <location>
        <begin position="435"/>
        <end position="457"/>
    </location>
</feature>
<dbReference type="Pfam" id="PF08219">
    <property type="entry name" value="TOM13"/>
    <property type="match status" value="1"/>
</dbReference>
<protein>
    <submittedName>
        <fullName evidence="2">Uncharacterized protein</fullName>
    </submittedName>
</protein>
<evidence type="ECO:0000313" key="3">
    <source>
        <dbReference type="Proteomes" id="UP000007148"/>
    </source>
</evidence>
<dbReference type="PANTHER" id="PTHR28241:SF1">
    <property type="entry name" value="MITOCHONDRIAL IMPORT PROTEIN 1"/>
    <property type="match status" value="1"/>
</dbReference>
<feature type="compositionally biased region" description="Basic and acidic residues" evidence="1">
    <location>
        <begin position="1012"/>
        <end position="1025"/>
    </location>
</feature>
<dbReference type="AlphaFoldDB" id="G4THI3"/>
<gene>
    <name evidence="2" type="ORF">PIIN_04711</name>
</gene>
<dbReference type="InterPro" id="IPR013262">
    <property type="entry name" value="OMP_MIM1/TOM13_mt"/>
</dbReference>
<dbReference type="Proteomes" id="UP000007148">
    <property type="component" value="Unassembled WGS sequence"/>
</dbReference>
<reference evidence="2 3" key="1">
    <citation type="journal article" date="2011" name="PLoS Pathog.">
        <title>Endophytic Life Strategies Decoded by Genome and Transcriptome Analyses of the Mutualistic Root Symbiont Piriformospora indica.</title>
        <authorList>
            <person name="Zuccaro A."/>
            <person name="Lahrmann U."/>
            <person name="Guldener U."/>
            <person name="Langen G."/>
            <person name="Pfiffi S."/>
            <person name="Biedenkopf D."/>
            <person name="Wong P."/>
            <person name="Samans B."/>
            <person name="Grimm C."/>
            <person name="Basiewicz M."/>
            <person name="Murat C."/>
            <person name="Martin F."/>
            <person name="Kogel K.H."/>
        </authorList>
    </citation>
    <scope>NUCLEOTIDE SEQUENCE [LARGE SCALE GENOMIC DNA]</scope>
    <source>
        <strain evidence="2 3">DSM 11827</strain>
    </source>
</reference>
<feature type="region of interest" description="Disordered" evidence="1">
    <location>
        <begin position="740"/>
        <end position="764"/>
    </location>
</feature>
<name>G4THI3_SERID</name>
<evidence type="ECO:0000256" key="1">
    <source>
        <dbReference type="SAM" id="MobiDB-lite"/>
    </source>
</evidence>